<comment type="cofactor">
    <cofactor evidence="1">
        <name>FAD</name>
        <dbReference type="ChEBI" id="CHEBI:57692"/>
    </cofactor>
</comment>
<evidence type="ECO:0000256" key="3">
    <source>
        <dbReference type="ARBA" id="ARBA00022630"/>
    </source>
</evidence>
<dbReference type="PANTHER" id="PTHR42973">
    <property type="entry name" value="BINDING OXIDOREDUCTASE, PUTATIVE (AFU_ORTHOLOGUE AFUA_1G17690)-RELATED"/>
    <property type="match status" value="1"/>
</dbReference>
<dbReference type="Pfam" id="PF01565">
    <property type="entry name" value="FAD_binding_4"/>
    <property type="match status" value="1"/>
</dbReference>
<dbReference type="Gene3D" id="3.30.465.10">
    <property type="match status" value="2"/>
</dbReference>
<accession>A0A9Q5I376</accession>
<keyword evidence="8" id="KW-1185">Reference proteome</keyword>
<evidence type="ECO:0000256" key="2">
    <source>
        <dbReference type="ARBA" id="ARBA00005466"/>
    </source>
</evidence>
<reference evidence="7" key="1">
    <citation type="submission" date="2016-06" db="EMBL/GenBank/DDBJ databases">
        <title>Draft Genome sequence of the fungus Inonotus baumii.</title>
        <authorList>
            <person name="Zhu H."/>
            <person name="Lin W."/>
        </authorList>
    </citation>
    <scope>NUCLEOTIDE SEQUENCE</scope>
    <source>
        <strain evidence="7">821</strain>
    </source>
</reference>
<keyword evidence="5" id="KW-0560">Oxidoreductase</keyword>
<comment type="similarity">
    <text evidence="2">Belongs to the oxygen-dependent FAD-linked oxidoreductase family.</text>
</comment>
<proteinExistence type="inferred from homology"/>
<dbReference type="Proteomes" id="UP000757232">
    <property type="component" value="Unassembled WGS sequence"/>
</dbReference>
<dbReference type="InterPro" id="IPR012951">
    <property type="entry name" value="BBE"/>
</dbReference>
<dbReference type="Gene3D" id="3.30.43.10">
    <property type="entry name" value="Uridine Diphospho-n-acetylenolpyruvylglucosamine Reductase, domain 2"/>
    <property type="match status" value="1"/>
</dbReference>
<dbReference type="InterPro" id="IPR050416">
    <property type="entry name" value="FAD-linked_Oxidoreductase"/>
</dbReference>
<evidence type="ECO:0000256" key="4">
    <source>
        <dbReference type="ARBA" id="ARBA00022827"/>
    </source>
</evidence>
<dbReference type="Pfam" id="PF08031">
    <property type="entry name" value="BBE"/>
    <property type="match status" value="1"/>
</dbReference>
<comment type="caution">
    <text evidence="7">The sequence shown here is derived from an EMBL/GenBank/DDBJ whole genome shotgun (WGS) entry which is preliminary data.</text>
</comment>
<dbReference type="InterPro" id="IPR016166">
    <property type="entry name" value="FAD-bd_PCMH"/>
</dbReference>
<dbReference type="InterPro" id="IPR016169">
    <property type="entry name" value="FAD-bd_PCMH_sub2"/>
</dbReference>
<dbReference type="EMBL" id="LNZH02000115">
    <property type="protein sequence ID" value="OCB90853.1"/>
    <property type="molecule type" value="Genomic_DNA"/>
</dbReference>
<dbReference type="PROSITE" id="PS51387">
    <property type="entry name" value="FAD_PCMH"/>
    <property type="match status" value="1"/>
</dbReference>
<dbReference type="GO" id="GO:0016491">
    <property type="term" value="F:oxidoreductase activity"/>
    <property type="evidence" value="ECO:0007669"/>
    <property type="project" value="UniProtKB-KW"/>
</dbReference>
<gene>
    <name evidence="7" type="ORF">A7U60_g1877</name>
</gene>
<dbReference type="InterPro" id="IPR036318">
    <property type="entry name" value="FAD-bd_PCMH-like_sf"/>
</dbReference>
<dbReference type="SUPFAM" id="SSF56176">
    <property type="entry name" value="FAD-binding/transporter-associated domain-like"/>
    <property type="match status" value="1"/>
</dbReference>
<evidence type="ECO:0000256" key="1">
    <source>
        <dbReference type="ARBA" id="ARBA00001974"/>
    </source>
</evidence>
<feature type="domain" description="FAD-binding PCMH-type" evidence="6">
    <location>
        <begin position="48"/>
        <end position="240"/>
    </location>
</feature>
<evidence type="ECO:0000259" key="6">
    <source>
        <dbReference type="PROSITE" id="PS51387"/>
    </source>
</evidence>
<keyword evidence="3" id="KW-0285">Flavoprotein</keyword>
<sequence>MILHPTFKENSVIFSSPSLQSFKDQFMGDIVTPDHPDYEVAIQRWAKNAVRRANIVVFVKDANDASLAVKYARESGLPLAIRGGGHNPAGASSSEGIVVDLSRYVNECCVDPGKRLAYVGGGAVWKTVDETAIEYGLATAGGTINHTGVGGLTLGGGFGWLAAAHGLVVDNLIQPHIYMIPFHNGPVEEGRKVFKAFLDLCPVDTTGEVQYEQMNGLQNDKVPHGRDYYFEGVVQKRYSASIAKKVDNNLIEVEITDFYSPFQGKVNSVADNAMAFNLRGAESNIFTITAWDDDSQEAAARGKEATYAVTDTVSSSEGRIVGSKRSYGNYIGDEKLNAERLKRTFGDNYPRLQQIKKKYDPDVLFSKWFQIVPA</sequence>
<evidence type="ECO:0000256" key="5">
    <source>
        <dbReference type="ARBA" id="ARBA00023002"/>
    </source>
</evidence>
<keyword evidence="4" id="KW-0274">FAD</keyword>
<dbReference type="Gene3D" id="3.40.462.20">
    <property type="match status" value="1"/>
</dbReference>
<evidence type="ECO:0000313" key="7">
    <source>
        <dbReference type="EMBL" id="OCB90853.1"/>
    </source>
</evidence>
<dbReference type="PANTHER" id="PTHR42973:SF39">
    <property type="entry name" value="FAD-BINDING PCMH-TYPE DOMAIN-CONTAINING PROTEIN"/>
    <property type="match status" value="1"/>
</dbReference>
<name>A0A9Q5I376_SANBA</name>
<dbReference type="GO" id="GO:0071949">
    <property type="term" value="F:FAD binding"/>
    <property type="evidence" value="ECO:0007669"/>
    <property type="project" value="InterPro"/>
</dbReference>
<dbReference type="InterPro" id="IPR016167">
    <property type="entry name" value="FAD-bd_PCMH_sub1"/>
</dbReference>
<protein>
    <submittedName>
        <fullName evidence="7">FAD-binding domain-containing protein</fullName>
    </submittedName>
</protein>
<dbReference type="OrthoDB" id="415825at2759"/>
<dbReference type="AlphaFoldDB" id="A0A9Q5I376"/>
<evidence type="ECO:0000313" key="8">
    <source>
        <dbReference type="Proteomes" id="UP000757232"/>
    </source>
</evidence>
<organism evidence="7 8">
    <name type="scientific">Sanghuangporus baumii</name>
    <name type="common">Phellinus baumii</name>
    <dbReference type="NCBI Taxonomy" id="108892"/>
    <lineage>
        <taxon>Eukaryota</taxon>
        <taxon>Fungi</taxon>
        <taxon>Dikarya</taxon>
        <taxon>Basidiomycota</taxon>
        <taxon>Agaricomycotina</taxon>
        <taxon>Agaricomycetes</taxon>
        <taxon>Hymenochaetales</taxon>
        <taxon>Hymenochaetaceae</taxon>
        <taxon>Sanghuangporus</taxon>
    </lineage>
</organism>
<dbReference type="InterPro" id="IPR006094">
    <property type="entry name" value="Oxid_FAD_bind_N"/>
</dbReference>